<dbReference type="Proteomes" id="UP000288805">
    <property type="component" value="Unassembled WGS sequence"/>
</dbReference>
<protein>
    <submittedName>
        <fullName evidence="2">Uncharacterized protein</fullName>
    </submittedName>
</protein>
<sequence length="244" mass="28192">MLRSDCNQSFWKEKFISGLPKLFSERIRIKIREQYNGQIPYDKLTYGEIISIVTAEGIKLCNDFKLKQQMKNEQKIYKNEFGSFCCQFGFSQKETMPPSKQKPSRKPSKDKFLPQFDQQSPKEVSIKELHEEVKQHKRRLRKSSHVNDNETDNFLNTVRAAENCLQEGLVPIPLCEETSQSLFGANGKRLAIKVHETMAPKKNTQAPSQKPNPVKLLLPIKCYGANKLKKKKQGFILLNLCLTR</sequence>
<name>A0A438HCQ8_VITVI</name>
<evidence type="ECO:0000313" key="3">
    <source>
        <dbReference type="Proteomes" id="UP000288805"/>
    </source>
</evidence>
<evidence type="ECO:0000256" key="1">
    <source>
        <dbReference type="SAM" id="MobiDB-lite"/>
    </source>
</evidence>
<dbReference type="EMBL" id="QGNW01000242">
    <property type="protein sequence ID" value="RVW82240.1"/>
    <property type="molecule type" value="Genomic_DNA"/>
</dbReference>
<evidence type="ECO:0000313" key="2">
    <source>
        <dbReference type="EMBL" id="RVW82240.1"/>
    </source>
</evidence>
<dbReference type="AlphaFoldDB" id="A0A438HCQ8"/>
<reference evidence="2 3" key="1">
    <citation type="journal article" date="2018" name="PLoS Genet.">
        <title>Population sequencing reveals clonal diversity and ancestral inbreeding in the grapevine cultivar Chardonnay.</title>
        <authorList>
            <person name="Roach M.J."/>
            <person name="Johnson D.L."/>
            <person name="Bohlmann J."/>
            <person name="van Vuuren H.J."/>
            <person name="Jones S.J."/>
            <person name="Pretorius I.S."/>
            <person name="Schmidt S.A."/>
            <person name="Borneman A.R."/>
        </authorList>
    </citation>
    <scope>NUCLEOTIDE SEQUENCE [LARGE SCALE GENOMIC DNA]</scope>
    <source>
        <strain evidence="3">cv. Chardonnay</strain>
        <tissue evidence="2">Leaf</tissue>
    </source>
</reference>
<dbReference type="PANTHER" id="PTHR33054">
    <property type="entry name" value="CCHC-TYPE DOMAIN-CONTAINING PROTEIN"/>
    <property type="match status" value="1"/>
</dbReference>
<organism evidence="2 3">
    <name type="scientific">Vitis vinifera</name>
    <name type="common">Grape</name>
    <dbReference type="NCBI Taxonomy" id="29760"/>
    <lineage>
        <taxon>Eukaryota</taxon>
        <taxon>Viridiplantae</taxon>
        <taxon>Streptophyta</taxon>
        <taxon>Embryophyta</taxon>
        <taxon>Tracheophyta</taxon>
        <taxon>Spermatophyta</taxon>
        <taxon>Magnoliopsida</taxon>
        <taxon>eudicotyledons</taxon>
        <taxon>Gunneridae</taxon>
        <taxon>Pentapetalae</taxon>
        <taxon>rosids</taxon>
        <taxon>Vitales</taxon>
        <taxon>Vitaceae</taxon>
        <taxon>Viteae</taxon>
        <taxon>Vitis</taxon>
    </lineage>
</organism>
<accession>A0A438HCQ8</accession>
<dbReference type="PANTHER" id="PTHR33054:SF9">
    <property type="entry name" value="CCHC-TYPE DOMAIN-CONTAINING PROTEIN"/>
    <property type="match status" value="1"/>
</dbReference>
<comment type="caution">
    <text evidence="2">The sequence shown here is derived from an EMBL/GenBank/DDBJ whole genome shotgun (WGS) entry which is preliminary data.</text>
</comment>
<proteinExistence type="predicted"/>
<feature type="region of interest" description="Disordered" evidence="1">
    <location>
        <begin position="93"/>
        <end position="124"/>
    </location>
</feature>
<dbReference type="Pfam" id="PF22909">
    <property type="entry name" value="Caulimovir_coat_dom"/>
    <property type="match status" value="1"/>
</dbReference>
<gene>
    <name evidence="2" type="ORF">CK203_041657</name>
</gene>